<feature type="transmembrane region" description="Helical" evidence="2">
    <location>
        <begin position="252"/>
        <end position="271"/>
    </location>
</feature>
<evidence type="ECO:0000313" key="4">
    <source>
        <dbReference type="Proteomes" id="UP000663841"/>
    </source>
</evidence>
<comment type="caution">
    <text evidence="3">The sequence shown here is derived from an EMBL/GenBank/DDBJ whole genome shotgun (WGS) entry which is preliminary data.</text>
</comment>
<dbReference type="AlphaFoldDB" id="A0A8H3GJE4"/>
<feature type="compositionally biased region" description="Basic and acidic residues" evidence="1">
    <location>
        <begin position="176"/>
        <end position="192"/>
    </location>
</feature>
<evidence type="ECO:0000256" key="2">
    <source>
        <dbReference type="SAM" id="Phobius"/>
    </source>
</evidence>
<keyword evidence="2" id="KW-0472">Membrane</keyword>
<evidence type="ECO:0000313" key="3">
    <source>
        <dbReference type="EMBL" id="CAE6457070.1"/>
    </source>
</evidence>
<reference evidence="3" key="1">
    <citation type="submission" date="2021-01" db="EMBL/GenBank/DDBJ databases">
        <authorList>
            <person name="Kaushik A."/>
        </authorList>
    </citation>
    <scope>NUCLEOTIDE SEQUENCE</scope>
    <source>
        <strain evidence="3">AG3-T5</strain>
    </source>
</reference>
<keyword evidence="2" id="KW-1133">Transmembrane helix</keyword>
<dbReference type="EMBL" id="CAJMWW010000203">
    <property type="protein sequence ID" value="CAE6457070.1"/>
    <property type="molecule type" value="Genomic_DNA"/>
</dbReference>
<protein>
    <submittedName>
        <fullName evidence="3">Uncharacterized protein</fullName>
    </submittedName>
</protein>
<feature type="compositionally biased region" description="Polar residues" evidence="1">
    <location>
        <begin position="329"/>
        <end position="340"/>
    </location>
</feature>
<accession>A0A8H3GJE4</accession>
<feature type="compositionally biased region" description="Basic and acidic residues" evidence="1">
    <location>
        <begin position="154"/>
        <end position="169"/>
    </location>
</feature>
<name>A0A8H3GJE4_9AGAM</name>
<feature type="region of interest" description="Disordered" evidence="1">
    <location>
        <begin position="143"/>
        <end position="240"/>
    </location>
</feature>
<gene>
    <name evidence="3" type="ORF">RDB_LOCUS141845</name>
</gene>
<proteinExistence type="predicted"/>
<dbReference type="Proteomes" id="UP000663841">
    <property type="component" value="Unassembled WGS sequence"/>
</dbReference>
<keyword evidence="2" id="KW-0812">Transmembrane</keyword>
<sequence>MQKLKERLVYLCIVTLMTNDVTARLLTSNHFYATNTFHIIDEPNEDAYENWGYTSWRTGETHIKPWRSGVYRSRSNAFYPSRNHEASSVTIEFEDSEIWLYRPPRRRLSTIMGEYEICLDKSYGIISETICYQVETNGDELAEEDYSTPAVTLAKDDSPHREDRAEKSLTDPTDSSDIKRSSATHTTEESTARLESPPTRCHPHTPQPPSSIRPSKSLPIHPSPRSAQRPIRRPVYRRPPNSRPFRIGSFTFWFYTVLAVFWAALALRAMSIQKRSKQRERERLLASIRAPRRTVGRMRTRVAPPANPSPLSSTQLLSYHTPPDDLAVSPSSETSDTFTIPPSYDDVIREQEEYF</sequence>
<evidence type="ECO:0000256" key="1">
    <source>
        <dbReference type="SAM" id="MobiDB-lite"/>
    </source>
</evidence>
<feature type="region of interest" description="Disordered" evidence="1">
    <location>
        <begin position="300"/>
        <end position="342"/>
    </location>
</feature>
<feature type="compositionally biased region" description="Polar residues" evidence="1">
    <location>
        <begin position="309"/>
        <end position="318"/>
    </location>
</feature>
<organism evidence="3 4">
    <name type="scientific">Rhizoctonia solani</name>
    <dbReference type="NCBI Taxonomy" id="456999"/>
    <lineage>
        <taxon>Eukaryota</taxon>
        <taxon>Fungi</taxon>
        <taxon>Dikarya</taxon>
        <taxon>Basidiomycota</taxon>
        <taxon>Agaricomycotina</taxon>
        <taxon>Agaricomycetes</taxon>
        <taxon>Cantharellales</taxon>
        <taxon>Ceratobasidiaceae</taxon>
        <taxon>Rhizoctonia</taxon>
    </lineage>
</organism>